<name>A0A4Q9DVI7_9BACL</name>
<feature type="binding site" evidence="3">
    <location>
        <position position="49"/>
    </location>
    <ligand>
        <name>a divalent metal cation</name>
        <dbReference type="ChEBI" id="CHEBI:60240"/>
    </ligand>
</feature>
<dbReference type="InterPro" id="IPR007837">
    <property type="entry name" value="DinB"/>
</dbReference>
<dbReference type="PANTHER" id="PTHR37302">
    <property type="entry name" value="SLR1116 PROTEIN"/>
    <property type="match status" value="1"/>
</dbReference>
<gene>
    <name evidence="4" type="ORF">EYB31_08740</name>
</gene>
<dbReference type="InterPro" id="IPR034660">
    <property type="entry name" value="DinB/YfiT-like"/>
</dbReference>
<dbReference type="GO" id="GO:0046872">
    <property type="term" value="F:metal ion binding"/>
    <property type="evidence" value="ECO:0007669"/>
    <property type="project" value="UniProtKB-KW"/>
</dbReference>
<sequence>MGLKMTMKTYEYHVWANKKVFGRLRELPDVLIHQPVQDVFPTIYAGLEHIYMFDNVWLMVMKGSTMEEVQTVLPGVVAETKNSSLNVNELEFLFEGLASRYREFLGSGEDLLTVKQFHHPVYGVLHASLFELVQHVVNHDTYHRGNISSMIRQLGHAGAASDMVFYYYDLQ</sequence>
<accession>A0A4Q9DVI7</accession>
<dbReference type="EMBL" id="SIRE01000006">
    <property type="protein sequence ID" value="TBL79688.1"/>
    <property type="molecule type" value="Genomic_DNA"/>
</dbReference>
<proteinExistence type="inferred from homology"/>
<keyword evidence="2 3" id="KW-0479">Metal-binding</keyword>
<dbReference type="SUPFAM" id="SSF109854">
    <property type="entry name" value="DinB/YfiT-like putative metalloenzymes"/>
    <property type="match status" value="1"/>
</dbReference>
<comment type="similarity">
    <text evidence="1">Belongs to the DinB family.</text>
</comment>
<feature type="binding site" evidence="3">
    <location>
        <position position="143"/>
    </location>
    <ligand>
        <name>a divalent metal cation</name>
        <dbReference type="ChEBI" id="CHEBI:60240"/>
    </ligand>
</feature>
<protein>
    <submittedName>
        <fullName evidence="4">Damage-inducible protein DinB</fullName>
    </submittedName>
</protein>
<evidence type="ECO:0000256" key="2">
    <source>
        <dbReference type="ARBA" id="ARBA00022723"/>
    </source>
</evidence>
<comment type="caution">
    <text evidence="4">The sequence shown here is derived from an EMBL/GenBank/DDBJ whole genome shotgun (WGS) entry which is preliminary data.</text>
</comment>
<evidence type="ECO:0000313" key="4">
    <source>
        <dbReference type="EMBL" id="TBL79688.1"/>
    </source>
</evidence>
<evidence type="ECO:0000256" key="3">
    <source>
        <dbReference type="PIRSR" id="PIRSR607837-1"/>
    </source>
</evidence>
<dbReference type="OrthoDB" id="9811413at2"/>
<organism evidence="4 5">
    <name type="scientific">Paenibacillus thalictri</name>
    <dbReference type="NCBI Taxonomy" id="2527873"/>
    <lineage>
        <taxon>Bacteria</taxon>
        <taxon>Bacillati</taxon>
        <taxon>Bacillota</taxon>
        <taxon>Bacilli</taxon>
        <taxon>Bacillales</taxon>
        <taxon>Paenibacillaceae</taxon>
        <taxon>Paenibacillus</taxon>
    </lineage>
</organism>
<evidence type="ECO:0000313" key="5">
    <source>
        <dbReference type="Proteomes" id="UP000293142"/>
    </source>
</evidence>
<dbReference type="RefSeq" id="WP_131012932.1">
    <property type="nucleotide sequence ID" value="NZ_SIRE01000006.1"/>
</dbReference>
<dbReference type="Pfam" id="PF05163">
    <property type="entry name" value="DinB"/>
    <property type="match status" value="1"/>
</dbReference>
<dbReference type="PANTHER" id="PTHR37302:SF1">
    <property type="entry name" value="PROTEIN DINB"/>
    <property type="match status" value="1"/>
</dbReference>
<reference evidence="4 5" key="1">
    <citation type="submission" date="2019-02" db="EMBL/GenBank/DDBJ databases">
        <title>Paenibacillus sp. nov., isolated from surface-sterilized tissue of Thalictrum simplex L.</title>
        <authorList>
            <person name="Tuo L."/>
        </authorList>
    </citation>
    <scope>NUCLEOTIDE SEQUENCE [LARGE SCALE GENOMIC DNA]</scope>
    <source>
        <strain evidence="4 5">N2SHLJ1</strain>
    </source>
</reference>
<dbReference type="Gene3D" id="1.20.120.450">
    <property type="entry name" value="dinb family like domain"/>
    <property type="match status" value="1"/>
</dbReference>
<keyword evidence="5" id="KW-1185">Reference proteome</keyword>
<dbReference type="Proteomes" id="UP000293142">
    <property type="component" value="Unassembled WGS sequence"/>
</dbReference>
<dbReference type="AlphaFoldDB" id="A0A4Q9DVI7"/>
<feature type="binding site" evidence="3">
    <location>
        <position position="139"/>
    </location>
    <ligand>
        <name>a divalent metal cation</name>
        <dbReference type="ChEBI" id="CHEBI:60240"/>
    </ligand>
</feature>
<evidence type="ECO:0000256" key="1">
    <source>
        <dbReference type="ARBA" id="ARBA00008635"/>
    </source>
</evidence>